<feature type="non-terminal residue" evidence="2">
    <location>
        <position position="1"/>
    </location>
</feature>
<evidence type="ECO:0000313" key="3">
    <source>
        <dbReference type="Proteomes" id="UP000187406"/>
    </source>
</evidence>
<dbReference type="InterPro" id="IPR050796">
    <property type="entry name" value="SCF_F-box_component"/>
</dbReference>
<sequence>LPSDIIIDIFTRLPVKSLAQFKCVAKPIYALLHNPNFIKRHLDHKIHQDPNLILKLDSKLFAVEDEEWRKARRLQLPFAQSLEKLELSGSCNGLLCISDQLCNEDIFLYNPSTGSFNKLSFPEFDIPTSETTCFTALGFGYHHGGGDDYKVIRFVYHYDKPFVDIDSYECEARVYSLRNNTWKKTPDVPFHISSRAGLWLGNEFLVWKASRGFGRRMSTLVVCFDMEKEEFREIPQPKLQDNEDSHIELGKLGSWFCIYHVSRNEGVGIWSMMEFGVKESWAMLYFIGRPVIVDEYFMYLRPVTVLNTGEILVNKGEGELILYDPQGETYRDVNIRGATRRFVASAYVGSLVSPSS</sequence>
<dbReference type="SUPFAM" id="SSF81383">
    <property type="entry name" value="F-box domain"/>
    <property type="match status" value="1"/>
</dbReference>
<dbReference type="Pfam" id="PF08268">
    <property type="entry name" value="FBA_3"/>
    <property type="match status" value="1"/>
</dbReference>
<name>A0A1Q3BB40_CEPFO</name>
<feature type="domain" description="F-box" evidence="1">
    <location>
        <begin position="1"/>
        <end position="41"/>
    </location>
</feature>
<dbReference type="PROSITE" id="PS50181">
    <property type="entry name" value="FBOX"/>
    <property type="match status" value="1"/>
</dbReference>
<dbReference type="EMBL" id="BDDD01000390">
    <property type="protein sequence ID" value="GAV65220.1"/>
    <property type="molecule type" value="Genomic_DNA"/>
</dbReference>
<proteinExistence type="predicted"/>
<dbReference type="InParanoid" id="A0A1Q3BB40"/>
<dbReference type="SMART" id="SM00256">
    <property type="entry name" value="FBOX"/>
    <property type="match status" value="1"/>
</dbReference>
<dbReference type="OrthoDB" id="5314306at2759"/>
<dbReference type="NCBIfam" id="TIGR01640">
    <property type="entry name" value="F_box_assoc_1"/>
    <property type="match status" value="1"/>
</dbReference>
<dbReference type="InterPro" id="IPR013187">
    <property type="entry name" value="F-box-assoc_dom_typ3"/>
</dbReference>
<comment type="caution">
    <text evidence="2">The sequence shown here is derived from an EMBL/GenBank/DDBJ whole genome shotgun (WGS) entry which is preliminary data.</text>
</comment>
<dbReference type="CDD" id="cd22157">
    <property type="entry name" value="F-box_AtFBW1-like"/>
    <property type="match status" value="1"/>
</dbReference>
<feature type="non-terminal residue" evidence="2">
    <location>
        <position position="356"/>
    </location>
</feature>
<dbReference type="AlphaFoldDB" id="A0A1Q3BB40"/>
<dbReference type="SUPFAM" id="SSF117281">
    <property type="entry name" value="Kelch motif"/>
    <property type="match status" value="1"/>
</dbReference>
<reference evidence="3" key="1">
    <citation type="submission" date="2016-04" db="EMBL/GenBank/DDBJ databases">
        <title>Cephalotus genome sequencing.</title>
        <authorList>
            <person name="Fukushima K."/>
            <person name="Hasebe M."/>
            <person name="Fang X."/>
        </authorList>
    </citation>
    <scope>NUCLEOTIDE SEQUENCE [LARGE SCALE GENOMIC DNA]</scope>
    <source>
        <strain evidence="3">cv. St1</strain>
    </source>
</reference>
<dbReference type="InterPro" id="IPR017451">
    <property type="entry name" value="F-box-assoc_interact_dom"/>
</dbReference>
<gene>
    <name evidence="2" type="ORF">CFOL_v3_08735</name>
</gene>
<dbReference type="InterPro" id="IPR015915">
    <property type="entry name" value="Kelch-typ_b-propeller"/>
</dbReference>
<organism evidence="2 3">
    <name type="scientific">Cephalotus follicularis</name>
    <name type="common">Albany pitcher plant</name>
    <dbReference type="NCBI Taxonomy" id="3775"/>
    <lineage>
        <taxon>Eukaryota</taxon>
        <taxon>Viridiplantae</taxon>
        <taxon>Streptophyta</taxon>
        <taxon>Embryophyta</taxon>
        <taxon>Tracheophyta</taxon>
        <taxon>Spermatophyta</taxon>
        <taxon>Magnoliopsida</taxon>
        <taxon>eudicotyledons</taxon>
        <taxon>Gunneridae</taxon>
        <taxon>Pentapetalae</taxon>
        <taxon>rosids</taxon>
        <taxon>fabids</taxon>
        <taxon>Oxalidales</taxon>
        <taxon>Cephalotaceae</taxon>
        <taxon>Cephalotus</taxon>
    </lineage>
</organism>
<dbReference type="InterPro" id="IPR001810">
    <property type="entry name" value="F-box_dom"/>
</dbReference>
<dbReference type="Pfam" id="PF00646">
    <property type="entry name" value="F-box"/>
    <property type="match status" value="1"/>
</dbReference>
<dbReference type="Proteomes" id="UP000187406">
    <property type="component" value="Unassembled WGS sequence"/>
</dbReference>
<keyword evidence="3" id="KW-1185">Reference proteome</keyword>
<evidence type="ECO:0000259" key="1">
    <source>
        <dbReference type="PROSITE" id="PS50181"/>
    </source>
</evidence>
<dbReference type="PANTHER" id="PTHR31672:SF13">
    <property type="entry name" value="F-BOX PROTEIN CPR30-LIKE"/>
    <property type="match status" value="1"/>
</dbReference>
<dbReference type="InterPro" id="IPR036047">
    <property type="entry name" value="F-box-like_dom_sf"/>
</dbReference>
<evidence type="ECO:0000313" key="2">
    <source>
        <dbReference type="EMBL" id="GAV65220.1"/>
    </source>
</evidence>
<accession>A0A1Q3BB40</accession>
<protein>
    <recommendedName>
        <fullName evidence="1">F-box domain-containing protein</fullName>
    </recommendedName>
</protein>
<dbReference type="Gene3D" id="2.120.10.80">
    <property type="entry name" value="Kelch-type beta propeller"/>
    <property type="match status" value="1"/>
</dbReference>
<dbReference type="PANTHER" id="PTHR31672">
    <property type="entry name" value="BNACNNG10540D PROTEIN"/>
    <property type="match status" value="1"/>
</dbReference>
<dbReference type="STRING" id="3775.A0A1Q3BB40"/>